<reference evidence="1 2" key="1">
    <citation type="submission" date="2022-10" db="EMBL/GenBank/DDBJ databases">
        <title>Chitinophaga nivalis PC15 sp. nov., isolated from Pyeongchang county, South Korea.</title>
        <authorList>
            <person name="Trinh H.N."/>
        </authorList>
    </citation>
    <scope>NUCLEOTIDE SEQUENCE [LARGE SCALE GENOMIC DNA]</scope>
    <source>
        <strain evidence="1 2">PC14</strain>
    </source>
</reference>
<protein>
    <recommendedName>
        <fullName evidence="3">Bacteriocin</fullName>
    </recommendedName>
</protein>
<proteinExistence type="predicted"/>
<dbReference type="EMBL" id="JAPDNS010000001">
    <property type="protein sequence ID" value="MCW3483938.1"/>
    <property type="molecule type" value="Genomic_DNA"/>
</dbReference>
<accession>A0ABT3IIZ6</accession>
<keyword evidence="2" id="KW-1185">Reference proteome</keyword>
<comment type="caution">
    <text evidence="1">The sequence shown here is derived from an EMBL/GenBank/DDBJ whole genome shotgun (WGS) entry which is preliminary data.</text>
</comment>
<name>A0ABT3IIZ6_9BACT</name>
<dbReference type="Proteomes" id="UP001207742">
    <property type="component" value="Unassembled WGS sequence"/>
</dbReference>
<evidence type="ECO:0008006" key="3">
    <source>
        <dbReference type="Google" id="ProtNLM"/>
    </source>
</evidence>
<evidence type="ECO:0000313" key="2">
    <source>
        <dbReference type="Proteomes" id="UP001207742"/>
    </source>
</evidence>
<sequence length="68" mass="7207">MKQLHAKKLTRAKMKAVLGGMKAGGQCGEPCREGSCYLGGGIIGQCRRNTLGTRCYCAGASMEDPEDL</sequence>
<gene>
    <name evidence="1" type="ORF">OL497_08540</name>
</gene>
<dbReference type="RefSeq" id="WP_264729457.1">
    <property type="nucleotide sequence ID" value="NZ_JAPDNR010000001.1"/>
</dbReference>
<evidence type="ECO:0000313" key="1">
    <source>
        <dbReference type="EMBL" id="MCW3483938.1"/>
    </source>
</evidence>
<organism evidence="1 2">
    <name type="scientific">Chitinophaga nivalis</name>
    <dbReference type="NCBI Taxonomy" id="2991709"/>
    <lineage>
        <taxon>Bacteria</taxon>
        <taxon>Pseudomonadati</taxon>
        <taxon>Bacteroidota</taxon>
        <taxon>Chitinophagia</taxon>
        <taxon>Chitinophagales</taxon>
        <taxon>Chitinophagaceae</taxon>
        <taxon>Chitinophaga</taxon>
    </lineage>
</organism>